<name>A0A4V4HAQ9_DENBC</name>
<keyword evidence="1" id="KW-0472">Membrane</keyword>
<sequence length="55" mass="6147">MKPINTDVKLSTSPIPNYSCKFLCFFFLIPLIGISHNTPCPMPLNLPHSISSFHS</sequence>
<gene>
    <name evidence="2" type="ORF">K435DRAFT_156881</name>
</gene>
<proteinExistence type="predicted"/>
<evidence type="ECO:0000256" key="1">
    <source>
        <dbReference type="SAM" id="Phobius"/>
    </source>
</evidence>
<protein>
    <submittedName>
        <fullName evidence="2">Uncharacterized protein</fullName>
    </submittedName>
</protein>
<evidence type="ECO:0000313" key="2">
    <source>
        <dbReference type="EMBL" id="THU76465.1"/>
    </source>
</evidence>
<keyword evidence="1" id="KW-1133">Transmembrane helix</keyword>
<dbReference type="EMBL" id="ML180906">
    <property type="protein sequence ID" value="THU76465.1"/>
    <property type="molecule type" value="Genomic_DNA"/>
</dbReference>
<evidence type="ECO:0000313" key="3">
    <source>
        <dbReference type="Proteomes" id="UP000297245"/>
    </source>
</evidence>
<organism evidence="2 3">
    <name type="scientific">Dendrothele bispora (strain CBS 962.96)</name>
    <dbReference type="NCBI Taxonomy" id="1314807"/>
    <lineage>
        <taxon>Eukaryota</taxon>
        <taxon>Fungi</taxon>
        <taxon>Dikarya</taxon>
        <taxon>Basidiomycota</taxon>
        <taxon>Agaricomycotina</taxon>
        <taxon>Agaricomycetes</taxon>
        <taxon>Agaricomycetidae</taxon>
        <taxon>Agaricales</taxon>
        <taxon>Agaricales incertae sedis</taxon>
        <taxon>Dendrothele</taxon>
    </lineage>
</organism>
<reference evidence="2 3" key="1">
    <citation type="journal article" date="2019" name="Nat. Ecol. Evol.">
        <title>Megaphylogeny resolves global patterns of mushroom evolution.</title>
        <authorList>
            <person name="Varga T."/>
            <person name="Krizsan K."/>
            <person name="Foldi C."/>
            <person name="Dima B."/>
            <person name="Sanchez-Garcia M."/>
            <person name="Sanchez-Ramirez S."/>
            <person name="Szollosi G.J."/>
            <person name="Szarkandi J.G."/>
            <person name="Papp V."/>
            <person name="Albert L."/>
            <person name="Andreopoulos W."/>
            <person name="Angelini C."/>
            <person name="Antonin V."/>
            <person name="Barry K.W."/>
            <person name="Bougher N.L."/>
            <person name="Buchanan P."/>
            <person name="Buyck B."/>
            <person name="Bense V."/>
            <person name="Catcheside P."/>
            <person name="Chovatia M."/>
            <person name="Cooper J."/>
            <person name="Damon W."/>
            <person name="Desjardin D."/>
            <person name="Finy P."/>
            <person name="Geml J."/>
            <person name="Haridas S."/>
            <person name="Hughes K."/>
            <person name="Justo A."/>
            <person name="Karasinski D."/>
            <person name="Kautmanova I."/>
            <person name="Kiss B."/>
            <person name="Kocsube S."/>
            <person name="Kotiranta H."/>
            <person name="LaButti K.M."/>
            <person name="Lechner B.E."/>
            <person name="Liimatainen K."/>
            <person name="Lipzen A."/>
            <person name="Lukacs Z."/>
            <person name="Mihaltcheva S."/>
            <person name="Morgado L.N."/>
            <person name="Niskanen T."/>
            <person name="Noordeloos M.E."/>
            <person name="Ohm R.A."/>
            <person name="Ortiz-Santana B."/>
            <person name="Ovrebo C."/>
            <person name="Racz N."/>
            <person name="Riley R."/>
            <person name="Savchenko A."/>
            <person name="Shiryaev A."/>
            <person name="Soop K."/>
            <person name="Spirin V."/>
            <person name="Szebenyi C."/>
            <person name="Tomsovsky M."/>
            <person name="Tulloss R.E."/>
            <person name="Uehling J."/>
            <person name="Grigoriev I.V."/>
            <person name="Vagvolgyi C."/>
            <person name="Papp T."/>
            <person name="Martin F.M."/>
            <person name="Miettinen O."/>
            <person name="Hibbett D.S."/>
            <person name="Nagy L.G."/>
        </authorList>
    </citation>
    <scope>NUCLEOTIDE SEQUENCE [LARGE SCALE GENOMIC DNA]</scope>
    <source>
        <strain evidence="2 3">CBS 962.96</strain>
    </source>
</reference>
<dbReference type="AlphaFoldDB" id="A0A4V4HAQ9"/>
<keyword evidence="3" id="KW-1185">Reference proteome</keyword>
<feature type="transmembrane region" description="Helical" evidence="1">
    <location>
        <begin position="15"/>
        <end position="34"/>
    </location>
</feature>
<keyword evidence="1" id="KW-0812">Transmembrane</keyword>
<dbReference type="Proteomes" id="UP000297245">
    <property type="component" value="Unassembled WGS sequence"/>
</dbReference>
<accession>A0A4V4HAQ9</accession>